<feature type="transmembrane region" description="Helical" evidence="2">
    <location>
        <begin position="23"/>
        <end position="44"/>
    </location>
</feature>
<feature type="repeat" description="TPR" evidence="1">
    <location>
        <begin position="275"/>
        <end position="308"/>
    </location>
</feature>
<sequence>MKANYNIENSSYAKKKSHLLRNLIRVAAVIVLLSVIALSTWFGINKYQQGRITIKTIKEAWSVYDYQKVYELSKAFLQNDTYNNTALTYYSYACFYLAQAQTDTQQAQSYLDECINNIRVALYEADNSLIPQLQYMLGLAYFSKNTITTHYYADLAVKYLLLAKENGYEADDIAEYLGLSYASLGMTMESISAFTEALLVRESDSLLLSIAEQYYKAKELNASEQYLFRIIKNSDNEDIVLKSENLLGNIYIDKEDYDAALEEFENVLKKNENSADAHYGIGVIYEKQGNIVKARAEWRKALKIQVNHPGALQKMSEN</sequence>
<evidence type="ECO:0000313" key="4">
    <source>
        <dbReference type="Proteomes" id="UP000182737"/>
    </source>
</evidence>
<dbReference type="EMBL" id="FORI01000004">
    <property type="protein sequence ID" value="SFI70279.1"/>
    <property type="molecule type" value="Genomic_DNA"/>
</dbReference>
<dbReference type="Pfam" id="PF13414">
    <property type="entry name" value="TPR_11"/>
    <property type="match status" value="1"/>
</dbReference>
<evidence type="ECO:0000313" key="3">
    <source>
        <dbReference type="EMBL" id="SFI70279.1"/>
    </source>
</evidence>
<dbReference type="SMART" id="SM00028">
    <property type="entry name" value="TPR"/>
    <property type="match status" value="3"/>
</dbReference>
<keyword evidence="4" id="KW-1185">Reference proteome</keyword>
<keyword evidence="1" id="KW-0802">TPR repeat</keyword>
<organism evidence="3 4">
    <name type="scientific">Treponema bryantii</name>
    <dbReference type="NCBI Taxonomy" id="163"/>
    <lineage>
        <taxon>Bacteria</taxon>
        <taxon>Pseudomonadati</taxon>
        <taxon>Spirochaetota</taxon>
        <taxon>Spirochaetia</taxon>
        <taxon>Spirochaetales</taxon>
        <taxon>Treponemataceae</taxon>
        <taxon>Treponema</taxon>
    </lineage>
</organism>
<dbReference type="Gene3D" id="1.25.40.10">
    <property type="entry name" value="Tetratricopeptide repeat domain"/>
    <property type="match status" value="2"/>
</dbReference>
<accession>A0A1I3KCP9</accession>
<protein>
    <submittedName>
        <fullName evidence="3">TPR repeat-containing protein</fullName>
    </submittedName>
</protein>
<gene>
    <name evidence="3" type="ORF">SAMN04487775_104218</name>
</gene>
<dbReference type="InterPro" id="IPR019734">
    <property type="entry name" value="TPR_rpt"/>
</dbReference>
<keyword evidence="2" id="KW-1133">Transmembrane helix</keyword>
<dbReference type="AlphaFoldDB" id="A0A1I3KCP9"/>
<reference evidence="4" key="1">
    <citation type="submission" date="2016-10" db="EMBL/GenBank/DDBJ databases">
        <authorList>
            <person name="Varghese N."/>
            <person name="Submissions S."/>
        </authorList>
    </citation>
    <scope>NUCLEOTIDE SEQUENCE [LARGE SCALE GENOMIC DNA]</scope>
    <source>
        <strain evidence="4">XBD1002</strain>
    </source>
</reference>
<dbReference type="PROSITE" id="PS50005">
    <property type="entry name" value="TPR"/>
    <property type="match status" value="2"/>
</dbReference>
<evidence type="ECO:0000256" key="1">
    <source>
        <dbReference type="PROSITE-ProRule" id="PRU00339"/>
    </source>
</evidence>
<evidence type="ECO:0000256" key="2">
    <source>
        <dbReference type="SAM" id="Phobius"/>
    </source>
</evidence>
<dbReference type="InterPro" id="IPR011990">
    <property type="entry name" value="TPR-like_helical_dom_sf"/>
</dbReference>
<dbReference type="SUPFAM" id="SSF48452">
    <property type="entry name" value="TPR-like"/>
    <property type="match status" value="1"/>
</dbReference>
<dbReference type="RefSeq" id="WP_074931313.1">
    <property type="nucleotide sequence ID" value="NZ_FORI01000004.1"/>
</dbReference>
<name>A0A1I3KCP9_9SPIR</name>
<feature type="repeat" description="TPR" evidence="1">
    <location>
        <begin position="241"/>
        <end position="274"/>
    </location>
</feature>
<proteinExistence type="predicted"/>
<dbReference type="Proteomes" id="UP000182737">
    <property type="component" value="Unassembled WGS sequence"/>
</dbReference>
<keyword evidence="2" id="KW-0812">Transmembrane</keyword>
<keyword evidence="2" id="KW-0472">Membrane</keyword>